<protein>
    <recommendedName>
        <fullName evidence="3">OstA family protein</fullName>
    </recommendedName>
</protein>
<dbReference type="Proteomes" id="UP000030364">
    <property type="component" value="Unassembled WGS sequence"/>
</dbReference>
<evidence type="ECO:0000313" key="1">
    <source>
        <dbReference type="EMBL" id="KGQ21979.2"/>
    </source>
</evidence>
<organism evidence="1 2">
    <name type="scientific">Thermus filiformis</name>
    <dbReference type="NCBI Taxonomy" id="276"/>
    <lineage>
        <taxon>Bacteria</taxon>
        <taxon>Thermotogati</taxon>
        <taxon>Deinococcota</taxon>
        <taxon>Deinococci</taxon>
        <taxon>Thermales</taxon>
        <taxon>Thermaceae</taxon>
        <taxon>Thermus</taxon>
    </lineage>
</organism>
<keyword evidence="2" id="KW-1185">Reference proteome</keyword>
<reference evidence="1 2" key="1">
    <citation type="journal article" date="2015" name="Genome Announc.">
        <title>Draft Genome Sequence of the Thermophile Thermus filiformis ATCC 43280, Producer of Carotenoid-(Di)glucoside-Branched Fatty Acid (Di)esters and Source of Hyperthermostable Enzymes of Biotechnological Interest.</title>
        <authorList>
            <person name="Mandelli F."/>
            <person name="Oliveira Ramires B."/>
            <person name="Couger M.B."/>
            <person name="Paixao D.A."/>
            <person name="Camilo C.M."/>
            <person name="Polikarpov I."/>
            <person name="Prade R."/>
            <person name="Riano-Pachon D.M."/>
            <person name="Squina F.M."/>
        </authorList>
    </citation>
    <scope>NUCLEOTIDE SEQUENCE [LARGE SCALE GENOMIC DNA]</scope>
    <source>
        <strain evidence="1 2">ATCC 43280</strain>
    </source>
</reference>
<comment type="caution">
    <text evidence="1">The sequence shown here is derived from an EMBL/GenBank/DDBJ whole genome shotgun (WGS) entry which is preliminary data.</text>
</comment>
<sequence length="302" mass="33869">MWGLLLLALLAWAQEVFRPQVELVRKDKKVVASVSGEEGSLFYGDYGDLFFGVLEEVGPEVVQVSGRRFFRDAGSRLEGKPGDRVEVAYNKDLTREGLPYLMRLRPLEGEGKEGEYLRLVLYDPKEGVLVRFGEEAEARGSLAVVERGSREELWLSGGEARYLEEEGRLEVRPAPGEVVLNQGESRAVGQTLRYENDQGLALLEGPVRLFRPGDPPLEGEAEGLEYRLDEGDLWLRKVVLRQGKRTTRAGLALVRDREGVAYLYGGVESQDEKGLVRGERVRYVLKTGDVVVLKRVSGEFRD</sequence>
<dbReference type="EMBL" id="JPSL02000037">
    <property type="protein sequence ID" value="KGQ21979.2"/>
    <property type="molecule type" value="Genomic_DNA"/>
</dbReference>
<accession>A0A0A2X9V5</accession>
<evidence type="ECO:0000313" key="2">
    <source>
        <dbReference type="Proteomes" id="UP000030364"/>
    </source>
</evidence>
<proteinExistence type="predicted"/>
<dbReference type="STRING" id="276.THFILI_03955"/>
<name>A0A0A2X9V5_THEFI</name>
<evidence type="ECO:0008006" key="3">
    <source>
        <dbReference type="Google" id="ProtNLM"/>
    </source>
</evidence>
<dbReference type="OrthoDB" id="30488at2"/>
<dbReference type="AlphaFoldDB" id="A0A0A2X9V5"/>
<gene>
    <name evidence="1" type="ORF">THFILI_03955</name>
</gene>
<dbReference type="RefSeq" id="WP_038064060.1">
    <property type="nucleotide sequence ID" value="NZ_JPSL02000037.1"/>
</dbReference>